<dbReference type="SUPFAM" id="SSF56112">
    <property type="entry name" value="Protein kinase-like (PK-like)"/>
    <property type="match status" value="1"/>
</dbReference>
<comment type="caution">
    <text evidence="1">The sequence shown here is derived from an EMBL/GenBank/DDBJ whole genome shotgun (WGS) entry which is preliminary data.</text>
</comment>
<sequence length="143" mass="16385">MHDLSTAGNSYGFTRTKAWSDEMWIICQIYASLPGCSPHEINLVKKLLSLNPTSRATAMELLHDKYRNEENLPIQVSELRVLLKHTDRDDDSSGEWGDYRNIGLDLYMEGKWDDYRDIGSYSYMEDFGPTSVTNSNGFSIQFS</sequence>
<dbReference type="InterPro" id="IPR011009">
    <property type="entry name" value="Kinase-like_dom_sf"/>
</dbReference>
<name>A0AAV3QB85_LITER</name>
<proteinExistence type="predicted"/>
<organism evidence="1 2">
    <name type="scientific">Lithospermum erythrorhizon</name>
    <name type="common">Purple gromwell</name>
    <name type="synonym">Lithospermum officinale var. erythrorhizon</name>
    <dbReference type="NCBI Taxonomy" id="34254"/>
    <lineage>
        <taxon>Eukaryota</taxon>
        <taxon>Viridiplantae</taxon>
        <taxon>Streptophyta</taxon>
        <taxon>Embryophyta</taxon>
        <taxon>Tracheophyta</taxon>
        <taxon>Spermatophyta</taxon>
        <taxon>Magnoliopsida</taxon>
        <taxon>eudicotyledons</taxon>
        <taxon>Gunneridae</taxon>
        <taxon>Pentapetalae</taxon>
        <taxon>asterids</taxon>
        <taxon>lamiids</taxon>
        <taxon>Boraginales</taxon>
        <taxon>Boraginaceae</taxon>
        <taxon>Boraginoideae</taxon>
        <taxon>Lithospermeae</taxon>
        <taxon>Lithospermum</taxon>
    </lineage>
</organism>
<gene>
    <name evidence="1" type="ORF">LIER_38939</name>
</gene>
<keyword evidence="2" id="KW-1185">Reference proteome</keyword>
<dbReference type="EMBL" id="BAABME010020257">
    <property type="protein sequence ID" value="GAA0159875.1"/>
    <property type="molecule type" value="Genomic_DNA"/>
</dbReference>
<dbReference type="Proteomes" id="UP001454036">
    <property type="component" value="Unassembled WGS sequence"/>
</dbReference>
<evidence type="ECO:0000313" key="1">
    <source>
        <dbReference type="EMBL" id="GAA0159875.1"/>
    </source>
</evidence>
<evidence type="ECO:0000313" key="2">
    <source>
        <dbReference type="Proteomes" id="UP001454036"/>
    </source>
</evidence>
<reference evidence="1 2" key="1">
    <citation type="submission" date="2024-01" db="EMBL/GenBank/DDBJ databases">
        <title>The complete chloroplast genome sequence of Lithospermum erythrorhizon: insights into the phylogenetic relationship among Boraginaceae species and the maternal lineages of purple gromwells.</title>
        <authorList>
            <person name="Okada T."/>
            <person name="Watanabe K."/>
        </authorList>
    </citation>
    <scope>NUCLEOTIDE SEQUENCE [LARGE SCALE GENOMIC DNA]</scope>
</reference>
<accession>A0AAV3QB85</accession>
<protein>
    <submittedName>
        <fullName evidence="1">Uncharacterized protein</fullName>
    </submittedName>
</protein>
<dbReference type="AlphaFoldDB" id="A0AAV3QB85"/>